<comment type="caution">
    <text evidence="1">The sequence shown here is derived from an EMBL/GenBank/DDBJ whole genome shotgun (WGS) entry which is preliminary data.</text>
</comment>
<reference evidence="1 2" key="1">
    <citation type="journal article" date="2015" name="Sci. Rep.">
        <title>Genome of the facultative scuticociliatosis pathogen Pseudocohnilembus persalinus provides insight into its virulence through horizontal gene transfer.</title>
        <authorList>
            <person name="Xiong J."/>
            <person name="Wang G."/>
            <person name="Cheng J."/>
            <person name="Tian M."/>
            <person name="Pan X."/>
            <person name="Warren A."/>
            <person name="Jiang C."/>
            <person name="Yuan D."/>
            <person name="Miao W."/>
        </authorList>
    </citation>
    <scope>NUCLEOTIDE SEQUENCE [LARGE SCALE GENOMIC DNA]</scope>
    <source>
        <strain evidence="1">36N120E</strain>
    </source>
</reference>
<keyword evidence="2" id="KW-1185">Reference proteome</keyword>
<dbReference type="Proteomes" id="UP000054937">
    <property type="component" value="Unassembled WGS sequence"/>
</dbReference>
<organism evidence="1 2">
    <name type="scientific">Pseudocohnilembus persalinus</name>
    <name type="common">Ciliate</name>
    <dbReference type="NCBI Taxonomy" id="266149"/>
    <lineage>
        <taxon>Eukaryota</taxon>
        <taxon>Sar</taxon>
        <taxon>Alveolata</taxon>
        <taxon>Ciliophora</taxon>
        <taxon>Intramacronucleata</taxon>
        <taxon>Oligohymenophorea</taxon>
        <taxon>Scuticociliatia</taxon>
        <taxon>Philasterida</taxon>
        <taxon>Pseudocohnilembidae</taxon>
        <taxon>Pseudocohnilembus</taxon>
    </lineage>
</organism>
<name>A0A0V0QVJ1_PSEPJ</name>
<evidence type="ECO:0000313" key="2">
    <source>
        <dbReference type="Proteomes" id="UP000054937"/>
    </source>
</evidence>
<sequence length="619" mass="73126">MINKHSLNVFFAHKIQKITRMFVKILFSYKQQIKLTKPLLKEKCKNCEALFHNQCQKQQRNIVTCSCGEQFNIINHINSEKNEEFKEVSCPKCLIQITQQELNQYTFCPECQEKPFQVQLVSKNNFVSLQIKSQISNINNEKSNFSRQETQEKLSQRIKNMQNVIRPENTLQESQENIKKIDIKQHQQIQQTKSETEAEQNGICQQHSDFNSGKIRFLENYCINKKCDKKRLACDKCIILDDGNHKNHKLLDLDQFKLELKNKIKEIGQMEKDRIPAYEKIPHEVETFIKQNAYQIQNNNENFHQKIVNFYHTPTIEFDPYRVSENFEEQNLNKFNDQLVKKIKSTDYYLKEFINQLQNYISDQLQKLLKEILSHNQTTIKSYLKTDNNSYDSKQNYINKQELQSNIGQNKVTHLRNYSQNFPSKIVEHEENILYNEQIPNFDQNQKIDGGKGSFQGIYDKNMREKEQKQSHLDQLVEIEKQRNQKNYGNILSQPTKKYNDRLNQSVQQDYQQVYINFNKESDYFSNYTPISKKKYNVDPVKMNKVFDTFIQIANEKQSTIQTCSKCGGANHDFKKCTNYKFDPNNLFNEINTQATHLGRACDFQSQGAGIEAQVGRKN</sequence>
<dbReference type="EMBL" id="LDAU01000098">
    <property type="protein sequence ID" value="KRX06228.1"/>
    <property type="molecule type" value="Genomic_DNA"/>
</dbReference>
<protein>
    <submittedName>
        <fullName evidence="1">Uncharacterized protein</fullName>
    </submittedName>
</protein>
<dbReference type="InParanoid" id="A0A0V0QVJ1"/>
<accession>A0A0V0QVJ1</accession>
<gene>
    <name evidence="1" type="ORF">PPERSA_06110</name>
</gene>
<proteinExistence type="predicted"/>
<evidence type="ECO:0000313" key="1">
    <source>
        <dbReference type="EMBL" id="KRX06228.1"/>
    </source>
</evidence>
<dbReference type="AlphaFoldDB" id="A0A0V0QVJ1"/>